<keyword evidence="5" id="KW-1015">Disulfide bond</keyword>
<keyword evidence="2" id="KW-0964">Secreted</keyword>
<keyword evidence="4" id="KW-0722">Serine protease inhibitor</keyword>
<dbReference type="SMART" id="SM00131">
    <property type="entry name" value="KU"/>
    <property type="match status" value="1"/>
</dbReference>
<evidence type="ECO:0000256" key="2">
    <source>
        <dbReference type="ARBA" id="ARBA00022525"/>
    </source>
</evidence>
<dbReference type="SUPFAM" id="SSF57362">
    <property type="entry name" value="BPTI-like"/>
    <property type="match status" value="1"/>
</dbReference>
<comment type="subcellular location">
    <subcellularLocation>
        <location evidence="1">Secreted</location>
    </subcellularLocation>
</comment>
<evidence type="ECO:0000256" key="5">
    <source>
        <dbReference type="ARBA" id="ARBA00023157"/>
    </source>
</evidence>
<dbReference type="PROSITE" id="PS50279">
    <property type="entry name" value="BPTI_KUNITZ_2"/>
    <property type="match status" value="1"/>
</dbReference>
<dbReference type="PANTHER" id="PTHR10083">
    <property type="entry name" value="KUNITZ-TYPE PROTEASE INHIBITOR-RELATED"/>
    <property type="match status" value="1"/>
</dbReference>
<evidence type="ECO:0000256" key="1">
    <source>
        <dbReference type="ARBA" id="ARBA00004613"/>
    </source>
</evidence>
<organism evidence="8">
    <name type="scientific">Tachypleus tridentatus</name>
    <name type="common">Japanese horseshoe crab</name>
    <dbReference type="NCBI Taxonomy" id="6853"/>
    <lineage>
        <taxon>Eukaryota</taxon>
        <taxon>Metazoa</taxon>
        <taxon>Ecdysozoa</taxon>
        <taxon>Arthropoda</taxon>
        <taxon>Chelicerata</taxon>
        <taxon>Merostomata</taxon>
        <taxon>Xiphosura</taxon>
        <taxon>Limulidae</taxon>
        <taxon>Tachypleus</taxon>
    </lineage>
</organism>
<evidence type="ECO:0000256" key="6">
    <source>
        <dbReference type="SAM" id="SignalP"/>
    </source>
</evidence>
<dbReference type="PROSITE" id="PS00280">
    <property type="entry name" value="BPTI_KUNITZ_1"/>
    <property type="match status" value="1"/>
</dbReference>
<sequence>MLLLLVTSLCSFSVIAGFDCWSKPDPGPCYAYFTRYYYDPASHRCKSFIYGGCAGNGNRYKTRSHCLAVCAGT</sequence>
<protein>
    <submittedName>
        <fullName evidence="8">Cuticular protein</fullName>
    </submittedName>
</protein>
<dbReference type="InterPro" id="IPR050098">
    <property type="entry name" value="TFPI/VKTCI-like"/>
</dbReference>
<gene>
    <name evidence="8" type="primary">LMW-P9</name>
</gene>
<dbReference type="FunFam" id="4.10.410.10:FF:000020">
    <property type="entry name" value="Collagen, type VI, alpha 3"/>
    <property type="match status" value="1"/>
</dbReference>
<keyword evidence="6" id="KW-0732">Signal</keyword>
<dbReference type="PRINTS" id="PR00759">
    <property type="entry name" value="BASICPTASE"/>
</dbReference>
<dbReference type="Gene3D" id="4.10.410.10">
    <property type="entry name" value="Pancreatic trypsin inhibitor Kunitz domain"/>
    <property type="match status" value="1"/>
</dbReference>
<dbReference type="EMBL" id="AB201778">
    <property type="protein sequence ID" value="BAE44200.1"/>
    <property type="molecule type" value="mRNA"/>
</dbReference>
<proteinExistence type="evidence at transcript level"/>
<accession>Q3V6R8</accession>
<evidence type="ECO:0000256" key="3">
    <source>
        <dbReference type="ARBA" id="ARBA00022690"/>
    </source>
</evidence>
<dbReference type="CDD" id="cd00109">
    <property type="entry name" value="Kunitz-type"/>
    <property type="match status" value="1"/>
</dbReference>
<evidence type="ECO:0000259" key="7">
    <source>
        <dbReference type="PROSITE" id="PS50279"/>
    </source>
</evidence>
<dbReference type="GO" id="GO:0005576">
    <property type="term" value="C:extracellular region"/>
    <property type="evidence" value="ECO:0007669"/>
    <property type="project" value="UniProtKB-SubCell"/>
</dbReference>
<feature type="domain" description="BPTI/Kunitz inhibitor" evidence="7">
    <location>
        <begin position="20"/>
        <end position="70"/>
    </location>
</feature>
<dbReference type="InterPro" id="IPR020901">
    <property type="entry name" value="Prtase_inh_Kunz-CS"/>
</dbReference>
<feature type="chain" id="PRO_5004230537" evidence="6">
    <location>
        <begin position="18"/>
        <end position="73"/>
    </location>
</feature>
<keyword evidence="3" id="KW-0646">Protease inhibitor</keyword>
<evidence type="ECO:0000256" key="4">
    <source>
        <dbReference type="ARBA" id="ARBA00022900"/>
    </source>
</evidence>
<dbReference type="InterPro" id="IPR036880">
    <property type="entry name" value="Kunitz_BPTI_sf"/>
</dbReference>
<dbReference type="InterPro" id="IPR002223">
    <property type="entry name" value="Kunitz_BPTI"/>
</dbReference>
<dbReference type="GO" id="GO:0004867">
    <property type="term" value="F:serine-type endopeptidase inhibitor activity"/>
    <property type="evidence" value="ECO:0007669"/>
    <property type="project" value="UniProtKB-KW"/>
</dbReference>
<feature type="signal peptide" evidence="6">
    <location>
        <begin position="1"/>
        <end position="17"/>
    </location>
</feature>
<dbReference type="AlphaFoldDB" id="Q3V6R8"/>
<reference evidence="8" key="1">
    <citation type="journal article" date="2005" name="FEBS J.">
        <title>Comprehensive sequence analysis of horseshoe crab cuticular proteins and their involvement in transglutaminase-dependent cross-linking.</title>
        <authorList>
            <person name="Iijima M."/>
            <person name="Hashimoto T."/>
            <person name="Matsuda Y."/>
            <person name="Nagai T."/>
            <person name="Yamano Y."/>
            <person name="Ichi T."/>
            <person name="Osaki T."/>
            <person name="Kawabata S."/>
        </authorList>
    </citation>
    <scope>NUCLEOTIDE SEQUENCE</scope>
</reference>
<name>Q3V6R8_TACTR</name>
<evidence type="ECO:0000313" key="8">
    <source>
        <dbReference type="EMBL" id="BAE44200.1"/>
    </source>
</evidence>
<dbReference type="Pfam" id="PF00014">
    <property type="entry name" value="Kunitz_BPTI"/>
    <property type="match status" value="1"/>
</dbReference>